<feature type="compositionally biased region" description="Acidic residues" evidence="1">
    <location>
        <begin position="231"/>
        <end position="249"/>
    </location>
</feature>
<feature type="region of interest" description="Disordered" evidence="1">
    <location>
        <begin position="55"/>
        <end position="92"/>
    </location>
</feature>
<reference evidence="2" key="1">
    <citation type="submission" date="2022-11" db="UniProtKB">
        <authorList>
            <consortium name="EnsemblMetazoa"/>
        </authorList>
    </citation>
    <scope>IDENTIFICATION</scope>
</reference>
<name>A0A914B5P8_PATMI</name>
<protein>
    <submittedName>
        <fullName evidence="2">Uncharacterized protein</fullName>
    </submittedName>
</protein>
<dbReference type="OMA" id="APRCTCM"/>
<feature type="compositionally biased region" description="Basic and acidic residues" evidence="1">
    <location>
        <begin position="250"/>
        <end position="264"/>
    </location>
</feature>
<organism evidence="2 3">
    <name type="scientific">Patiria miniata</name>
    <name type="common">Bat star</name>
    <name type="synonym">Asterina miniata</name>
    <dbReference type="NCBI Taxonomy" id="46514"/>
    <lineage>
        <taxon>Eukaryota</taxon>
        <taxon>Metazoa</taxon>
        <taxon>Echinodermata</taxon>
        <taxon>Eleutherozoa</taxon>
        <taxon>Asterozoa</taxon>
        <taxon>Asteroidea</taxon>
        <taxon>Valvatacea</taxon>
        <taxon>Valvatida</taxon>
        <taxon>Asterinidae</taxon>
        <taxon>Patiria</taxon>
    </lineage>
</organism>
<evidence type="ECO:0000256" key="1">
    <source>
        <dbReference type="SAM" id="MobiDB-lite"/>
    </source>
</evidence>
<keyword evidence="3" id="KW-1185">Reference proteome</keyword>
<feature type="region of interest" description="Disordered" evidence="1">
    <location>
        <begin position="230"/>
        <end position="282"/>
    </location>
</feature>
<accession>A0A914B5P8</accession>
<evidence type="ECO:0000313" key="2">
    <source>
        <dbReference type="EnsemblMetazoa" id="XP_038071566.1"/>
    </source>
</evidence>
<dbReference type="GeneID" id="119740368"/>
<feature type="compositionally biased region" description="Basic and acidic residues" evidence="1">
    <location>
        <begin position="55"/>
        <end position="90"/>
    </location>
</feature>
<dbReference type="EnsemblMetazoa" id="XM_038215638.1">
    <property type="protein sequence ID" value="XP_038071566.1"/>
    <property type="gene ID" value="LOC119740368"/>
</dbReference>
<evidence type="ECO:0000313" key="3">
    <source>
        <dbReference type="Proteomes" id="UP000887568"/>
    </source>
</evidence>
<dbReference type="AlphaFoldDB" id="A0A914B5P8"/>
<proteinExistence type="predicted"/>
<dbReference type="RefSeq" id="XP_038071566.1">
    <property type="nucleotide sequence ID" value="XM_038215638.1"/>
</dbReference>
<dbReference type="Proteomes" id="UP000887568">
    <property type="component" value="Unplaced"/>
</dbReference>
<sequence>MEKLANKKHKICDLLVMINRAALHTPQSGRNTPNEGFFDSKHFAELDHIQRREQQLSREATEREEHLKAERRRAEEEKRRAQDKSRDGGSEVRTPCEYCLKAETRPARRYDGSAFKALRRPLAPRCTCMDPTNGALPVLPIEYPVDIDDWAYKPFSTIAGGGAVGYRDLFPLLMQRCTEAEEKDNTQVQTETRRHSIVTTDYLTGRIKLLGTGGEHLHMKVFPVLHAVVSSDEEDDEEEEASSGEDQDEQATHDEALRSLRTDHAMAVPRRKSIQSPPFQQRRRSSLILGGSPVGRGPPGAAAKVIRRRSIDQSSLALSFARALEAASDAMAPISEDQEARSETLDTDFDVQHAEETMIHLAQNLQTLEEFLEGASSTSSISDANSDDDVF</sequence>
<dbReference type="OrthoDB" id="10386155at2759"/>